<keyword evidence="1" id="KW-0732">Signal</keyword>
<dbReference type="AlphaFoldDB" id="A0A9W8EDB1"/>
<evidence type="ECO:0000256" key="1">
    <source>
        <dbReference type="SAM" id="SignalP"/>
    </source>
</evidence>
<gene>
    <name evidence="2" type="ORF">H4R34_001973</name>
</gene>
<protein>
    <submittedName>
        <fullName evidence="2">Uncharacterized protein</fullName>
    </submittedName>
</protein>
<reference evidence="2" key="1">
    <citation type="submission" date="2022-07" db="EMBL/GenBank/DDBJ databases">
        <title>Phylogenomic reconstructions and comparative analyses of Kickxellomycotina fungi.</title>
        <authorList>
            <person name="Reynolds N.K."/>
            <person name="Stajich J.E."/>
            <person name="Barry K."/>
            <person name="Grigoriev I.V."/>
            <person name="Crous P."/>
            <person name="Smith M.E."/>
        </authorList>
    </citation>
    <scope>NUCLEOTIDE SEQUENCE</scope>
    <source>
        <strain evidence="2">RSA 567</strain>
    </source>
</reference>
<accession>A0A9W8EDB1</accession>
<name>A0A9W8EDB1_9FUNG</name>
<evidence type="ECO:0000313" key="2">
    <source>
        <dbReference type="EMBL" id="KAJ1981691.1"/>
    </source>
</evidence>
<organism evidence="2 3">
    <name type="scientific">Dimargaris verticillata</name>
    <dbReference type="NCBI Taxonomy" id="2761393"/>
    <lineage>
        <taxon>Eukaryota</taxon>
        <taxon>Fungi</taxon>
        <taxon>Fungi incertae sedis</taxon>
        <taxon>Zoopagomycota</taxon>
        <taxon>Kickxellomycotina</taxon>
        <taxon>Dimargaritomycetes</taxon>
        <taxon>Dimargaritales</taxon>
        <taxon>Dimargaritaceae</taxon>
        <taxon>Dimargaris</taxon>
    </lineage>
</organism>
<feature type="chain" id="PRO_5040768799" evidence="1">
    <location>
        <begin position="21"/>
        <end position="388"/>
    </location>
</feature>
<comment type="caution">
    <text evidence="2">The sequence shown here is derived from an EMBL/GenBank/DDBJ whole genome shotgun (WGS) entry which is preliminary data.</text>
</comment>
<feature type="signal peptide" evidence="1">
    <location>
        <begin position="1"/>
        <end position="20"/>
    </location>
</feature>
<proteinExistence type="predicted"/>
<sequence length="388" mass="43763">MARIAIWLLAAGVIANLAHAAPLVEPVANAHPGDELFTGLRKHLDLLPVQGSPTAVGLHTLIDGAQIELRRMTRSLLMHLASISWDANNQPSPVEKTFPDWFQKYTFRDQAIPQFVDPWIDVTFYTAQVSPNSVKHSLANLGQEYGINPIIAVVKALIGVVNSPDLLVNFQTIVRTAAPVHLDEQGVDSADRTSTAIDQALPTDFRAFMLQFWLEVVGNDKTEQLHYFLSNLLAFDVIPRIIGQQLESHRHAEALTLALRISQYPDFIKMIEPFSTNAPNYFEFIVMYATERKLNRFPGLVRLAQRLGNVDVQSIFNCFAYPKPEFPWTALELMFQLERSSDNRKQLQRAPVQCTPLSSKYKRSLFINSTPVVFVTTVSDEDWSDLYV</sequence>
<dbReference type="OrthoDB" id="10421805at2759"/>
<evidence type="ECO:0000313" key="3">
    <source>
        <dbReference type="Proteomes" id="UP001151582"/>
    </source>
</evidence>
<keyword evidence="3" id="KW-1185">Reference proteome</keyword>
<dbReference type="Proteomes" id="UP001151582">
    <property type="component" value="Unassembled WGS sequence"/>
</dbReference>
<dbReference type="EMBL" id="JANBQB010000115">
    <property type="protein sequence ID" value="KAJ1981691.1"/>
    <property type="molecule type" value="Genomic_DNA"/>
</dbReference>